<proteinExistence type="predicted"/>
<evidence type="ECO:0000313" key="1">
    <source>
        <dbReference type="EMBL" id="MCE7028365.1"/>
    </source>
</evidence>
<name>A0A9X1NYY2_9HYPH</name>
<dbReference type="Gene3D" id="3.10.450.530">
    <property type="entry name" value="Ribonuclease toxin, BrnT, of type II toxin-antitoxin system"/>
    <property type="match status" value="1"/>
</dbReference>
<accession>A0A9X1NYY2</accession>
<dbReference type="Pfam" id="PF04365">
    <property type="entry name" value="BrnT_toxin"/>
    <property type="match status" value="1"/>
</dbReference>
<dbReference type="EMBL" id="JAJUWU010000008">
    <property type="protein sequence ID" value="MCE7028365.1"/>
    <property type="molecule type" value="Genomic_DNA"/>
</dbReference>
<evidence type="ECO:0000313" key="2">
    <source>
        <dbReference type="Proteomes" id="UP001139035"/>
    </source>
</evidence>
<dbReference type="Proteomes" id="UP001139035">
    <property type="component" value="Unassembled WGS sequence"/>
</dbReference>
<protein>
    <submittedName>
        <fullName evidence="1">BrnT family toxin</fullName>
    </submittedName>
</protein>
<keyword evidence="2" id="KW-1185">Reference proteome</keyword>
<dbReference type="InterPro" id="IPR038573">
    <property type="entry name" value="BrnT_sf"/>
</dbReference>
<dbReference type="InterPro" id="IPR007460">
    <property type="entry name" value="BrnT_toxin"/>
</dbReference>
<organism evidence="1 2">
    <name type="scientific">Jiella avicenniae</name>
    <dbReference type="NCBI Taxonomy" id="2907202"/>
    <lineage>
        <taxon>Bacteria</taxon>
        <taxon>Pseudomonadati</taxon>
        <taxon>Pseudomonadota</taxon>
        <taxon>Alphaproteobacteria</taxon>
        <taxon>Hyphomicrobiales</taxon>
        <taxon>Aurantimonadaceae</taxon>
        <taxon>Jiella</taxon>
    </lineage>
</organism>
<dbReference type="RefSeq" id="WP_233719507.1">
    <property type="nucleotide sequence ID" value="NZ_JAJUWU010000008.1"/>
</dbReference>
<reference evidence="1" key="1">
    <citation type="submission" date="2022-01" db="EMBL/GenBank/DDBJ databases">
        <title>Jiella avicenniae sp. nov., a novel endophytic bacterium isolated from bark of Avicennia marina.</title>
        <authorList>
            <person name="Tuo L."/>
        </authorList>
    </citation>
    <scope>NUCLEOTIDE SEQUENCE</scope>
    <source>
        <strain evidence="1">CBK1P-4</strain>
    </source>
</reference>
<dbReference type="AlphaFoldDB" id="A0A9X1NYY2"/>
<comment type="caution">
    <text evidence="1">The sequence shown here is derived from an EMBL/GenBank/DDBJ whole genome shotgun (WGS) entry which is preliminary data.</text>
</comment>
<sequence length="114" mass="13472">MYIQMCISRKMQIVGFDWDAGNWPKCGKHGVDRHEIEHAVRVADFRVVNPHPTEERWRIAAPAESGRYVFVVITYRETREGTLIRPISARYMHREEVDLYDQQRQKALAKSSER</sequence>
<gene>
    <name evidence="1" type="ORF">LZD57_10230</name>
</gene>